<name>R8HWG1_BACCE</name>
<gene>
    <name evidence="1" type="ORF">IIC_01534</name>
</gene>
<reference evidence="1 2" key="1">
    <citation type="submission" date="2012-12" db="EMBL/GenBank/DDBJ databases">
        <title>The Genome Sequence of Bacillus cereus VD021.</title>
        <authorList>
            <consortium name="The Broad Institute Genome Sequencing Platform"/>
            <consortium name="The Broad Institute Genome Sequencing Center for Infectious Disease"/>
            <person name="Feldgarden M."/>
            <person name="Van der Auwera G.A."/>
            <person name="Mahillon J."/>
            <person name="Duprez V."/>
            <person name="Timmery S."/>
            <person name="Mattelet C."/>
            <person name="Dierick K."/>
            <person name="Sun M."/>
            <person name="Yu Z."/>
            <person name="Zhu L."/>
            <person name="Hu X."/>
            <person name="Shank E.B."/>
            <person name="Swiecicka I."/>
            <person name="Hansen B.M."/>
            <person name="Andrup L."/>
            <person name="Walker B."/>
            <person name="Young S.K."/>
            <person name="Zeng Q."/>
            <person name="Gargeya S."/>
            <person name="Fitzgerald M."/>
            <person name="Haas B."/>
            <person name="Abouelleil A."/>
            <person name="Alvarado L."/>
            <person name="Arachchi H.M."/>
            <person name="Berlin A.M."/>
            <person name="Chapman S.B."/>
            <person name="Dewar J."/>
            <person name="Goldberg J."/>
            <person name="Griggs A."/>
            <person name="Gujja S."/>
            <person name="Hansen M."/>
            <person name="Howarth C."/>
            <person name="Imamovic A."/>
            <person name="Larimer J."/>
            <person name="McCowan C."/>
            <person name="Murphy C."/>
            <person name="Neiman D."/>
            <person name="Pearson M."/>
            <person name="Priest M."/>
            <person name="Roberts A."/>
            <person name="Saif S."/>
            <person name="Shea T."/>
            <person name="Sisk P."/>
            <person name="Sykes S."/>
            <person name="Wortman J."/>
            <person name="Nusbaum C."/>
            <person name="Birren B."/>
        </authorList>
    </citation>
    <scope>NUCLEOTIDE SEQUENCE [LARGE SCALE GENOMIC DNA]</scope>
    <source>
        <strain evidence="1 2">VD021</strain>
    </source>
</reference>
<proteinExistence type="predicted"/>
<dbReference type="HOGENOM" id="CLU_105317_0_0_9"/>
<accession>R8HWG1</accession>
<dbReference type="EMBL" id="AHES01000007">
    <property type="protein sequence ID" value="EOO77283.1"/>
    <property type="molecule type" value="Genomic_DNA"/>
</dbReference>
<dbReference type="PATRIC" id="fig|1053224.3.peg.1562"/>
<dbReference type="Proteomes" id="UP000014040">
    <property type="component" value="Unassembled WGS sequence"/>
</dbReference>
<comment type="caution">
    <text evidence="1">The sequence shown here is derived from an EMBL/GenBank/DDBJ whole genome shotgun (WGS) entry which is preliminary data.</text>
</comment>
<dbReference type="AlphaFoldDB" id="R8HWG1"/>
<dbReference type="RefSeq" id="WP_016101216.1">
    <property type="nucleotide sequence ID" value="NZ_KB976273.1"/>
</dbReference>
<organism evidence="1 2">
    <name type="scientific">Bacillus cereus VD021</name>
    <dbReference type="NCBI Taxonomy" id="1053224"/>
    <lineage>
        <taxon>Bacteria</taxon>
        <taxon>Bacillati</taxon>
        <taxon>Bacillota</taxon>
        <taxon>Bacilli</taxon>
        <taxon>Bacillales</taxon>
        <taxon>Bacillaceae</taxon>
        <taxon>Bacillus</taxon>
        <taxon>Bacillus cereus group</taxon>
    </lineage>
</organism>
<sequence>MKLEPEEIVIPILDLEKFMFSPPGPMGWEMSEYEQTLEKQKEIVLDESSILENLAIIKDIELVELPTMGLLELEAISSKTTTTIDKDVNDEINDGDIQIVEEEAVQSDFIATEPEKPKIKIQIITPNEPLKRPWIAEILKHFKEKE</sequence>
<evidence type="ECO:0000313" key="2">
    <source>
        <dbReference type="Proteomes" id="UP000014040"/>
    </source>
</evidence>
<evidence type="ECO:0000313" key="1">
    <source>
        <dbReference type="EMBL" id="EOO77283.1"/>
    </source>
</evidence>
<protein>
    <submittedName>
        <fullName evidence="1">Uncharacterized protein</fullName>
    </submittedName>
</protein>